<dbReference type="AlphaFoldDB" id="A0A4C1ST18"/>
<protein>
    <submittedName>
        <fullName evidence="1">Uncharacterized protein</fullName>
    </submittedName>
</protein>
<dbReference type="Proteomes" id="UP000299102">
    <property type="component" value="Unassembled WGS sequence"/>
</dbReference>
<gene>
    <name evidence="1" type="ORF">EVAR_3417_1</name>
</gene>
<accession>A0A4C1ST18</accession>
<organism evidence="1 2">
    <name type="scientific">Eumeta variegata</name>
    <name type="common">Bagworm moth</name>
    <name type="synonym">Eumeta japonica</name>
    <dbReference type="NCBI Taxonomy" id="151549"/>
    <lineage>
        <taxon>Eukaryota</taxon>
        <taxon>Metazoa</taxon>
        <taxon>Ecdysozoa</taxon>
        <taxon>Arthropoda</taxon>
        <taxon>Hexapoda</taxon>
        <taxon>Insecta</taxon>
        <taxon>Pterygota</taxon>
        <taxon>Neoptera</taxon>
        <taxon>Endopterygota</taxon>
        <taxon>Lepidoptera</taxon>
        <taxon>Glossata</taxon>
        <taxon>Ditrysia</taxon>
        <taxon>Tineoidea</taxon>
        <taxon>Psychidae</taxon>
        <taxon>Oiketicinae</taxon>
        <taxon>Eumeta</taxon>
    </lineage>
</organism>
<reference evidence="1 2" key="1">
    <citation type="journal article" date="2019" name="Commun. Biol.">
        <title>The bagworm genome reveals a unique fibroin gene that provides high tensile strength.</title>
        <authorList>
            <person name="Kono N."/>
            <person name="Nakamura H."/>
            <person name="Ohtoshi R."/>
            <person name="Tomita M."/>
            <person name="Numata K."/>
            <person name="Arakawa K."/>
        </authorList>
    </citation>
    <scope>NUCLEOTIDE SEQUENCE [LARGE SCALE GENOMIC DNA]</scope>
</reference>
<comment type="caution">
    <text evidence="1">The sequence shown here is derived from an EMBL/GenBank/DDBJ whole genome shotgun (WGS) entry which is preliminary data.</text>
</comment>
<sequence length="125" mass="14336">MKFISHTKSFVSRVEPCRCFSFALLEYSARDCTKVCSIGAQSLALHSLQLNTKYVRELSTQYAVICTQFERKCRERRRQRRRARVRALEVGATLCCSTADAAEREHKASKCLETIPQSRSRRSGI</sequence>
<name>A0A4C1ST18_EUMVA</name>
<evidence type="ECO:0000313" key="2">
    <source>
        <dbReference type="Proteomes" id="UP000299102"/>
    </source>
</evidence>
<dbReference type="EMBL" id="BGZK01000016">
    <property type="protein sequence ID" value="GBP05084.1"/>
    <property type="molecule type" value="Genomic_DNA"/>
</dbReference>
<evidence type="ECO:0000313" key="1">
    <source>
        <dbReference type="EMBL" id="GBP05084.1"/>
    </source>
</evidence>
<keyword evidence="2" id="KW-1185">Reference proteome</keyword>
<proteinExistence type="predicted"/>